<evidence type="ECO:0000313" key="2">
    <source>
        <dbReference type="EMBL" id="RXM91478.1"/>
    </source>
</evidence>
<evidence type="ECO:0000313" key="3">
    <source>
        <dbReference type="Proteomes" id="UP000289886"/>
    </source>
</evidence>
<keyword evidence="3" id="KW-1185">Reference proteome</keyword>
<protein>
    <submittedName>
        <fullName evidence="2">Uncharacterized protein</fullName>
    </submittedName>
</protein>
<dbReference type="EMBL" id="SCEB01008616">
    <property type="protein sequence ID" value="RXM91478.1"/>
    <property type="molecule type" value="Genomic_DNA"/>
</dbReference>
<proteinExistence type="predicted"/>
<dbReference type="AlphaFoldDB" id="A0A444UTJ1"/>
<dbReference type="Proteomes" id="UP000289886">
    <property type="component" value="Unassembled WGS sequence"/>
</dbReference>
<accession>A0A444UTJ1</accession>
<comment type="caution">
    <text evidence="2">The sequence shown here is derived from an EMBL/GenBank/DDBJ whole genome shotgun (WGS) entry which is preliminary data.</text>
</comment>
<reference evidence="2 3" key="1">
    <citation type="submission" date="2019-01" db="EMBL/GenBank/DDBJ databases">
        <title>Draft Genome and Complete Hox-Cluster Characterization of the Sterlet Sturgeon (Acipenser ruthenus).</title>
        <authorList>
            <person name="Wei Q."/>
        </authorList>
    </citation>
    <scope>NUCLEOTIDE SEQUENCE [LARGE SCALE GENOMIC DNA]</scope>
    <source>
        <strain evidence="2">WHYD16114868_AA</strain>
        <tissue evidence="2">Blood</tissue>
    </source>
</reference>
<sequence length="171" mass="17907">MELRTEPGTPLGAVQLRELMEDVLDLFIKGSSTAREFALRFRVPAAAAAVVVVAGVFCIFLSESSSGLGLGWLPAGRALGSVVTVPAEVVARHRLRLRYCLKSSLPVGAVAALLELGDGLVMPVTVELGAVAVLELRSRLAMAEGVGPKLEVVVGVNEATDWEEGVDLEGS</sequence>
<name>A0A444UTJ1_ACIRT</name>
<feature type="transmembrane region" description="Helical" evidence="1">
    <location>
        <begin position="43"/>
        <end position="62"/>
    </location>
</feature>
<keyword evidence="1" id="KW-0472">Membrane</keyword>
<gene>
    <name evidence="2" type="ORF">EOD39_21135</name>
</gene>
<keyword evidence="1" id="KW-1133">Transmembrane helix</keyword>
<evidence type="ECO:0000256" key="1">
    <source>
        <dbReference type="SAM" id="Phobius"/>
    </source>
</evidence>
<keyword evidence="1" id="KW-0812">Transmembrane</keyword>
<organism evidence="2 3">
    <name type="scientific">Acipenser ruthenus</name>
    <name type="common">Sterlet sturgeon</name>
    <dbReference type="NCBI Taxonomy" id="7906"/>
    <lineage>
        <taxon>Eukaryota</taxon>
        <taxon>Metazoa</taxon>
        <taxon>Chordata</taxon>
        <taxon>Craniata</taxon>
        <taxon>Vertebrata</taxon>
        <taxon>Euteleostomi</taxon>
        <taxon>Actinopterygii</taxon>
        <taxon>Chondrostei</taxon>
        <taxon>Acipenseriformes</taxon>
        <taxon>Acipenseridae</taxon>
        <taxon>Acipenser</taxon>
    </lineage>
</organism>